<keyword evidence="11" id="KW-1185">Reference proteome</keyword>
<dbReference type="GO" id="GO:0006720">
    <property type="term" value="P:isoprenoid metabolic process"/>
    <property type="evidence" value="ECO:0007669"/>
    <property type="project" value="UniProtKB-ARBA"/>
</dbReference>
<dbReference type="PANTHER" id="PTHR24322:SF736">
    <property type="entry name" value="RETINOL DEHYDROGENASE 10"/>
    <property type="match status" value="1"/>
</dbReference>
<dbReference type="SUPFAM" id="SSF51735">
    <property type="entry name" value="NAD(P)-binding Rossmann-fold domains"/>
    <property type="match status" value="1"/>
</dbReference>
<organism evidence="10 11">
    <name type="scientific">Bifidobacterium hapali</name>
    <dbReference type="NCBI Taxonomy" id="1630172"/>
    <lineage>
        <taxon>Bacteria</taxon>
        <taxon>Bacillati</taxon>
        <taxon>Actinomycetota</taxon>
        <taxon>Actinomycetes</taxon>
        <taxon>Bifidobacteriales</taxon>
        <taxon>Bifidobacteriaceae</taxon>
        <taxon>Bifidobacterium</taxon>
    </lineage>
</organism>
<evidence type="ECO:0000256" key="3">
    <source>
        <dbReference type="ARBA" id="ARBA00022692"/>
    </source>
</evidence>
<dbReference type="CDD" id="cd05339">
    <property type="entry name" value="17beta-HSDXI-like_SDR_c"/>
    <property type="match status" value="1"/>
</dbReference>
<dbReference type="InterPro" id="IPR020904">
    <property type="entry name" value="Sc_DH/Rdtase_CS"/>
</dbReference>
<dbReference type="RefSeq" id="WP_094729581.1">
    <property type="nucleotide sequence ID" value="NZ_MWWY01000021.1"/>
</dbReference>
<dbReference type="InterPro" id="IPR002347">
    <property type="entry name" value="SDR_fam"/>
</dbReference>
<evidence type="ECO:0000313" key="11">
    <source>
        <dbReference type="Proteomes" id="UP000216074"/>
    </source>
</evidence>
<keyword evidence="5" id="KW-1133">Transmembrane helix</keyword>
<evidence type="ECO:0000256" key="9">
    <source>
        <dbReference type="RuleBase" id="RU000363"/>
    </source>
</evidence>
<keyword evidence="3" id="KW-0812">Transmembrane</keyword>
<name>A0A261FZA9_9BIFI</name>
<dbReference type="EMBL" id="MWWY01000021">
    <property type="protein sequence ID" value="OZG64477.1"/>
    <property type="molecule type" value="Genomic_DNA"/>
</dbReference>
<comment type="similarity">
    <text evidence="2 9">Belongs to the short-chain dehydrogenases/reductases (SDR) family.</text>
</comment>
<keyword evidence="8" id="KW-0472">Membrane</keyword>
<sequence length="281" mass="29893">MHVTHRFAGASAVITGAGSGIGRLMAERIAAEGGNVAIWDINSDAAHHTADAINQSPTTHGHAVAFAVDITDNTAVQQAARDTITALGKVNILINNAGIVSGADFEQLTEQQIRRTFAVNTLSLYWTNKALLPELRRHHRAVSVTVASAAGLVATARQTDYAASKFAAVGFTNALRSELKKTHSSVRTLVVCPYYIDTGMFAGVTTRFPQLLPILKPEYVADRIVDAIAKGHERLILPPFAAVATVVAALPPELSDPIYALFGLNDCMDAFVGRSGQSQHA</sequence>
<evidence type="ECO:0000256" key="8">
    <source>
        <dbReference type="ARBA" id="ARBA00023136"/>
    </source>
</evidence>
<dbReference type="Gene3D" id="3.40.50.720">
    <property type="entry name" value="NAD(P)-binding Rossmann-like Domain"/>
    <property type="match status" value="1"/>
</dbReference>
<evidence type="ECO:0000256" key="7">
    <source>
        <dbReference type="ARBA" id="ARBA00023098"/>
    </source>
</evidence>
<gene>
    <name evidence="10" type="ORF">BHAP_0938</name>
</gene>
<keyword evidence="7" id="KW-0443">Lipid metabolism</keyword>
<evidence type="ECO:0000256" key="6">
    <source>
        <dbReference type="ARBA" id="ARBA00023002"/>
    </source>
</evidence>
<dbReference type="PRINTS" id="PR00081">
    <property type="entry name" value="GDHRDH"/>
</dbReference>
<accession>A0A261FZA9</accession>
<reference evidence="10 11" key="1">
    <citation type="journal article" date="2017" name="BMC Genomics">
        <title>Comparative genomic and phylogenomic analyses of the Bifidobacteriaceae family.</title>
        <authorList>
            <person name="Lugli G.A."/>
            <person name="Milani C."/>
            <person name="Turroni F."/>
            <person name="Duranti S."/>
            <person name="Mancabelli L."/>
            <person name="Mangifesta M."/>
            <person name="Ferrario C."/>
            <person name="Modesto M."/>
            <person name="Mattarelli P."/>
            <person name="Jiri K."/>
            <person name="van Sinderen D."/>
            <person name="Ventura M."/>
        </authorList>
    </citation>
    <scope>NUCLEOTIDE SEQUENCE [LARGE SCALE GENOMIC DNA]</scope>
    <source>
        <strain evidence="10 11">DSM 100202</strain>
    </source>
</reference>
<comment type="subcellular location">
    <subcellularLocation>
        <location evidence="1">Membrane</location>
        <topology evidence="1">Multi-pass membrane protein</topology>
    </subcellularLocation>
</comment>
<evidence type="ECO:0000256" key="1">
    <source>
        <dbReference type="ARBA" id="ARBA00004141"/>
    </source>
</evidence>
<dbReference type="Pfam" id="PF00106">
    <property type="entry name" value="adh_short"/>
    <property type="match status" value="1"/>
</dbReference>
<comment type="caution">
    <text evidence="10">The sequence shown here is derived from an EMBL/GenBank/DDBJ whole genome shotgun (WGS) entry which is preliminary data.</text>
</comment>
<evidence type="ECO:0000256" key="4">
    <source>
        <dbReference type="ARBA" id="ARBA00022857"/>
    </source>
</evidence>
<dbReference type="GO" id="GO:0006066">
    <property type="term" value="P:alcohol metabolic process"/>
    <property type="evidence" value="ECO:0007669"/>
    <property type="project" value="UniProtKB-ARBA"/>
</dbReference>
<dbReference type="GO" id="GO:0042445">
    <property type="term" value="P:hormone metabolic process"/>
    <property type="evidence" value="ECO:0007669"/>
    <property type="project" value="UniProtKB-ARBA"/>
</dbReference>
<protein>
    <submittedName>
        <fullName evidence="10">SDR family oxidoreductase</fullName>
    </submittedName>
</protein>
<dbReference type="PROSITE" id="PS00061">
    <property type="entry name" value="ADH_SHORT"/>
    <property type="match status" value="1"/>
</dbReference>
<keyword evidence="4" id="KW-0521">NADP</keyword>
<keyword evidence="6" id="KW-0560">Oxidoreductase</keyword>
<dbReference type="InterPro" id="IPR036291">
    <property type="entry name" value="NAD(P)-bd_dom_sf"/>
</dbReference>
<dbReference type="GO" id="GO:0016020">
    <property type="term" value="C:membrane"/>
    <property type="evidence" value="ECO:0007669"/>
    <property type="project" value="UniProtKB-SubCell"/>
</dbReference>
<proteinExistence type="inferred from homology"/>
<evidence type="ECO:0000256" key="2">
    <source>
        <dbReference type="ARBA" id="ARBA00006484"/>
    </source>
</evidence>
<dbReference type="AlphaFoldDB" id="A0A261FZA9"/>
<dbReference type="PRINTS" id="PR00080">
    <property type="entry name" value="SDRFAMILY"/>
</dbReference>
<dbReference type="PANTHER" id="PTHR24322">
    <property type="entry name" value="PKSB"/>
    <property type="match status" value="1"/>
</dbReference>
<dbReference type="Proteomes" id="UP000216074">
    <property type="component" value="Unassembled WGS sequence"/>
</dbReference>
<evidence type="ECO:0000256" key="5">
    <source>
        <dbReference type="ARBA" id="ARBA00022989"/>
    </source>
</evidence>
<dbReference type="GO" id="GO:0016616">
    <property type="term" value="F:oxidoreductase activity, acting on the CH-OH group of donors, NAD or NADP as acceptor"/>
    <property type="evidence" value="ECO:0007669"/>
    <property type="project" value="UniProtKB-ARBA"/>
</dbReference>
<dbReference type="OrthoDB" id="9793325at2"/>
<evidence type="ECO:0000313" key="10">
    <source>
        <dbReference type="EMBL" id="OZG64477.1"/>
    </source>
</evidence>
<dbReference type="FunFam" id="3.40.50.720:FF:000131">
    <property type="entry name" value="Short-chain dehydrogenase/reductase 3"/>
    <property type="match status" value="1"/>
</dbReference>